<dbReference type="Pfam" id="PF06445">
    <property type="entry name" value="GyrI-like"/>
    <property type="match status" value="1"/>
</dbReference>
<keyword evidence="3" id="KW-1185">Reference proteome</keyword>
<gene>
    <name evidence="2" type="ORF">SAMN05421766_101710</name>
</gene>
<feature type="domain" description="AraC effector-binding" evidence="1">
    <location>
        <begin position="160"/>
        <end position="296"/>
    </location>
</feature>
<sequence length="299" mass="34339">MAKKIALTATALLVAGLLWYLFIMPQDYLVRFHTKALPGTVNQIVKFWSAQRENASFVEQKNLGDFTSTLTQADTTLTFRWEISRKNDSTSLVKVKISDHAHSLKNRIGLPFSDTDFEKRSKSTVKEVYTLLQEHLSEFKTKVVGKAVIPEKHCLCVPLENTQLKKVTGMMQYYSKLSNFVAKNGMEPNGRPMVEVENWNTENDSIAYNFCFPIVKTDSLPQEKGIIYKQIKERKALKAIYNGNYLTSDRAWYALLDYAERNDIPLVKTPLEVFHSNPNMGGNELDWKTEIFIPIKERK</sequence>
<protein>
    <submittedName>
        <fullName evidence="2">Effector-binding domain-containing protein</fullName>
    </submittedName>
</protein>
<dbReference type="EMBL" id="FTOB01000001">
    <property type="protein sequence ID" value="SIS41517.1"/>
    <property type="molecule type" value="Genomic_DNA"/>
</dbReference>
<name>A0ABY1KJF8_9FLAO</name>
<dbReference type="InterPro" id="IPR010499">
    <property type="entry name" value="AraC_E-bd"/>
</dbReference>
<dbReference type="RefSeq" id="WP_076453530.1">
    <property type="nucleotide sequence ID" value="NZ_FTOB01000001.1"/>
</dbReference>
<evidence type="ECO:0000259" key="1">
    <source>
        <dbReference type="SMART" id="SM00871"/>
    </source>
</evidence>
<proteinExistence type="predicted"/>
<dbReference type="SMART" id="SM00871">
    <property type="entry name" value="AraC_E_bind"/>
    <property type="match status" value="1"/>
</dbReference>
<accession>A0ABY1KJF8</accession>
<dbReference type="InterPro" id="IPR011256">
    <property type="entry name" value="Reg_factor_effector_dom_sf"/>
</dbReference>
<dbReference type="SUPFAM" id="SSF55136">
    <property type="entry name" value="Probable bacterial effector-binding domain"/>
    <property type="match status" value="1"/>
</dbReference>
<evidence type="ECO:0000313" key="2">
    <source>
        <dbReference type="EMBL" id="SIS41517.1"/>
    </source>
</evidence>
<comment type="caution">
    <text evidence="2">The sequence shown here is derived from an EMBL/GenBank/DDBJ whole genome shotgun (WGS) entry which is preliminary data.</text>
</comment>
<dbReference type="Proteomes" id="UP000185728">
    <property type="component" value="Unassembled WGS sequence"/>
</dbReference>
<reference evidence="2 3" key="1">
    <citation type="submission" date="2017-01" db="EMBL/GenBank/DDBJ databases">
        <authorList>
            <person name="Varghese N."/>
            <person name="Submissions S."/>
        </authorList>
    </citation>
    <scope>NUCLEOTIDE SEQUENCE [LARGE SCALE GENOMIC DNA]</scope>
    <source>
        <strain evidence="2 3">DSM 2061</strain>
    </source>
</reference>
<dbReference type="Gene3D" id="3.20.80.10">
    <property type="entry name" value="Regulatory factor, effector binding domain"/>
    <property type="match status" value="1"/>
</dbReference>
<organism evidence="2 3">
    <name type="scientific">Zobellia uliginosa</name>
    <dbReference type="NCBI Taxonomy" id="143224"/>
    <lineage>
        <taxon>Bacteria</taxon>
        <taxon>Pseudomonadati</taxon>
        <taxon>Bacteroidota</taxon>
        <taxon>Flavobacteriia</taxon>
        <taxon>Flavobacteriales</taxon>
        <taxon>Flavobacteriaceae</taxon>
        <taxon>Zobellia</taxon>
    </lineage>
</organism>
<evidence type="ECO:0000313" key="3">
    <source>
        <dbReference type="Proteomes" id="UP000185728"/>
    </source>
</evidence>
<dbReference type="InterPro" id="IPR029442">
    <property type="entry name" value="GyrI-like"/>
</dbReference>